<evidence type="ECO:0000256" key="3">
    <source>
        <dbReference type="ARBA" id="ARBA00022475"/>
    </source>
</evidence>
<evidence type="ECO:0000256" key="5">
    <source>
        <dbReference type="ARBA" id="ARBA00022989"/>
    </source>
</evidence>
<feature type="transmembrane region" description="Helical" evidence="7">
    <location>
        <begin position="225"/>
        <end position="245"/>
    </location>
</feature>
<dbReference type="InterPro" id="IPR010290">
    <property type="entry name" value="TM_effector"/>
</dbReference>
<gene>
    <name evidence="9" type="ORF">AWC14_26985</name>
</gene>
<feature type="transmembrane region" description="Helical" evidence="7">
    <location>
        <begin position="50"/>
        <end position="73"/>
    </location>
</feature>
<dbReference type="OrthoDB" id="5494559at2"/>
<dbReference type="RefSeq" id="WP_045374785.1">
    <property type="nucleotide sequence ID" value="NZ_BBKA01000018.1"/>
</dbReference>
<dbReference type="PROSITE" id="PS50850">
    <property type="entry name" value="MFS"/>
    <property type="match status" value="1"/>
</dbReference>
<comment type="subcellular location">
    <subcellularLocation>
        <location evidence="1">Cell inner membrane</location>
        <topology evidence="1">Multi-pass membrane protein</topology>
    </subcellularLocation>
</comment>
<evidence type="ECO:0000256" key="4">
    <source>
        <dbReference type="ARBA" id="ARBA00022692"/>
    </source>
</evidence>
<dbReference type="Proteomes" id="UP000193487">
    <property type="component" value="Unassembled WGS sequence"/>
</dbReference>
<feature type="transmembrane region" description="Helical" evidence="7">
    <location>
        <begin position="80"/>
        <end position="101"/>
    </location>
</feature>
<keyword evidence="2" id="KW-0813">Transport</keyword>
<feature type="transmembrane region" description="Helical" evidence="7">
    <location>
        <begin position="292"/>
        <end position="311"/>
    </location>
</feature>
<evidence type="ECO:0000313" key="10">
    <source>
        <dbReference type="Proteomes" id="UP000193487"/>
    </source>
</evidence>
<keyword evidence="6 7" id="KW-0472">Membrane</keyword>
<protein>
    <submittedName>
        <fullName evidence="9">MFS transporter permease</fullName>
    </submittedName>
</protein>
<dbReference type="SUPFAM" id="SSF103473">
    <property type="entry name" value="MFS general substrate transporter"/>
    <property type="match status" value="1"/>
</dbReference>
<dbReference type="Pfam" id="PF05977">
    <property type="entry name" value="MFS_3"/>
    <property type="match status" value="1"/>
</dbReference>
<feature type="transmembrane region" description="Helical" evidence="7">
    <location>
        <begin position="265"/>
        <end position="285"/>
    </location>
</feature>
<evidence type="ECO:0000256" key="7">
    <source>
        <dbReference type="SAM" id="Phobius"/>
    </source>
</evidence>
<dbReference type="PANTHER" id="PTHR23513:SF9">
    <property type="entry name" value="ENTEROBACTIN EXPORTER ENTS"/>
    <property type="match status" value="1"/>
</dbReference>
<organism evidence="9 10">
    <name type="scientific">Mycobacterium kyorinense</name>
    <dbReference type="NCBI Taxonomy" id="487514"/>
    <lineage>
        <taxon>Bacteria</taxon>
        <taxon>Bacillati</taxon>
        <taxon>Actinomycetota</taxon>
        <taxon>Actinomycetes</taxon>
        <taxon>Mycobacteriales</taxon>
        <taxon>Mycobacteriaceae</taxon>
        <taxon>Mycobacterium</taxon>
    </lineage>
</organism>
<feature type="transmembrane region" description="Helical" evidence="7">
    <location>
        <begin position="364"/>
        <end position="387"/>
    </location>
</feature>
<evidence type="ECO:0000256" key="2">
    <source>
        <dbReference type="ARBA" id="ARBA00022448"/>
    </source>
</evidence>
<dbReference type="InterPro" id="IPR036259">
    <property type="entry name" value="MFS_trans_sf"/>
</dbReference>
<keyword evidence="4 7" id="KW-0812">Transmembrane</keyword>
<feature type="transmembrane region" description="Helical" evidence="7">
    <location>
        <begin position="145"/>
        <end position="167"/>
    </location>
</feature>
<reference evidence="9 10" key="1">
    <citation type="submission" date="2016-01" db="EMBL/GenBank/DDBJ databases">
        <title>The new phylogeny of the genus Mycobacterium.</title>
        <authorList>
            <person name="Tarcisio F."/>
            <person name="Conor M."/>
            <person name="Antonella G."/>
            <person name="Elisabetta G."/>
            <person name="Giulia F.S."/>
            <person name="Sara T."/>
            <person name="Anna F."/>
            <person name="Clotilde B."/>
            <person name="Roberto B."/>
            <person name="Veronica D.S."/>
            <person name="Fabio R."/>
            <person name="Monica P."/>
            <person name="Olivier J."/>
            <person name="Enrico T."/>
            <person name="Nicola S."/>
        </authorList>
    </citation>
    <scope>NUCLEOTIDE SEQUENCE [LARGE SCALE GENOMIC DNA]</scope>
    <source>
        <strain evidence="9 10">DSM 45166</strain>
    </source>
</reference>
<evidence type="ECO:0000256" key="1">
    <source>
        <dbReference type="ARBA" id="ARBA00004429"/>
    </source>
</evidence>
<dbReference type="CDD" id="cd06173">
    <property type="entry name" value="MFS_MefA_like"/>
    <property type="match status" value="1"/>
</dbReference>
<dbReference type="InterPro" id="IPR020846">
    <property type="entry name" value="MFS_dom"/>
</dbReference>
<dbReference type="GO" id="GO:0046677">
    <property type="term" value="P:response to antibiotic"/>
    <property type="evidence" value="ECO:0007669"/>
    <property type="project" value="UniProtKB-KW"/>
</dbReference>
<feature type="transmembrane region" description="Helical" evidence="7">
    <location>
        <begin position="393"/>
        <end position="415"/>
    </location>
</feature>
<accession>A0A1X1Y319</accession>
<sequence length="429" mass="44108">MRRLVADTTPLRNGDFRRLWLAGIVTVVGANLTIFAVPVQIYALTRNSGYVGLAGVFALVPLIVFGLLGGAWADAMDRRVLLIIASCGLAVASLLLWLQAALGLDDVWVVLCLLALQQAFYAINSPARSAAIPRMLPGHQLPAANALNMTVTGFGAIVGPLLAGVMLSWVNLSALYLIDALTCLAPLWATFRLAPMPVAQQAGGPSAWGFAAVLDGFRYLAGNTVVLMSFVVDLIAMVLGMPRALFPQMAHESFGGPVEGGTTMALLAATMSVGVVVGGVFSGWLPRIRRHGLAVVVAIALWGAAMVGFGSVSGAAHRRAGPLLWAALAFMALGGVADSASAALRQTILQEAASDELRGRLQGVFIVVVAGGPRLGDAVHGAAAAVVGTTAAAAGGGALVVVGMAIAALAAPGFVRYRRPAPRSGAPRR</sequence>
<name>A0A1X1Y319_9MYCO</name>
<dbReference type="EMBL" id="LQPE01000085">
    <property type="protein sequence ID" value="ORW05411.1"/>
    <property type="molecule type" value="Genomic_DNA"/>
</dbReference>
<keyword evidence="5 7" id="KW-1133">Transmembrane helix</keyword>
<dbReference type="PANTHER" id="PTHR23513">
    <property type="entry name" value="INTEGRAL MEMBRANE EFFLUX PROTEIN-RELATED"/>
    <property type="match status" value="1"/>
</dbReference>
<feature type="transmembrane region" description="Helical" evidence="7">
    <location>
        <begin position="173"/>
        <end position="191"/>
    </location>
</feature>
<feature type="transmembrane region" description="Helical" evidence="7">
    <location>
        <begin position="20"/>
        <end position="44"/>
    </location>
</feature>
<feature type="transmembrane region" description="Helical" evidence="7">
    <location>
        <begin position="323"/>
        <end position="344"/>
    </location>
</feature>
<keyword evidence="3" id="KW-1003">Cell membrane</keyword>
<dbReference type="AlphaFoldDB" id="A0A1X1Y319"/>
<feature type="transmembrane region" description="Helical" evidence="7">
    <location>
        <begin position="107"/>
        <end position="124"/>
    </location>
</feature>
<feature type="domain" description="Major facilitator superfamily (MFS) profile" evidence="8">
    <location>
        <begin position="221"/>
        <end position="429"/>
    </location>
</feature>
<evidence type="ECO:0000259" key="8">
    <source>
        <dbReference type="PROSITE" id="PS50850"/>
    </source>
</evidence>
<keyword evidence="10" id="KW-1185">Reference proteome</keyword>
<dbReference type="Gene3D" id="1.20.1250.20">
    <property type="entry name" value="MFS general substrate transporter like domains"/>
    <property type="match status" value="1"/>
</dbReference>
<evidence type="ECO:0000256" key="6">
    <source>
        <dbReference type="ARBA" id="ARBA00023136"/>
    </source>
</evidence>
<evidence type="ECO:0000313" key="9">
    <source>
        <dbReference type="EMBL" id="ORW05411.1"/>
    </source>
</evidence>
<proteinExistence type="predicted"/>
<dbReference type="GO" id="GO:0005886">
    <property type="term" value="C:plasma membrane"/>
    <property type="evidence" value="ECO:0007669"/>
    <property type="project" value="UniProtKB-SubCell"/>
</dbReference>
<dbReference type="GO" id="GO:0022857">
    <property type="term" value="F:transmembrane transporter activity"/>
    <property type="evidence" value="ECO:0007669"/>
    <property type="project" value="InterPro"/>
</dbReference>
<comment type="caution">
    <text evidence="9">The sequence shown here is derived from an EMBL/GenBank/DDBJ whole genome shotgun (WGS) entry which is preliminary data.</text>
</comment>